<dbReference type="GO" id="GO:0007165">
    <property type="term" value="P:signal transduction"/>
    <property type="evidence" value="ECO:0007669"/>
    <property type="project" value="InterPro"/>
</dbReference>
<feature type="compositionally biased region" description="Low complexity" evidence="1">
    <location>
        <begin position="109"/>
        <end position="123"/>
    </location>
</feature>
<feature type="region of interest" description="Disordered" evidence="1">
    <location>
        <begin position="264"/>
        <end position="298"/>
    </location>
</feature>
<name>A0AAN9BXK6_9CAEN</name>
<dbReference type="PANTHER" id="PTHR16027:SF9">
    <property type="entry name" value="RAS-ASSOCIATING AND DILUTE DOMAIN-CONTAINING PROTEIN"/>
    <property type="match status" value="1"/>
</dbReference>
<feature type="region of interest" description="Disordered" evidence="1">
    <location>
        <begin position="1"/>
        <end position="138"/>
    </location>
</feature>
<evidence type="ECO:0000259" key="2">
    <source>
        <dbReference type="PROSITE" id="PS50200"/>
    </source>
</evidence>
<feature type="region of interest" description="Disordered" evidence="1">
    <location>
        <begin position="155"/>
        <end position="184"/>
    </location>
</feature>
<dbReference type="InterPro" id="IPR052072">
    <property type="entry name" value="Vascular_dev_regulator"/>
</dbReference>
<feature type="compositionally biased region" description="Low complexity" evidence="1">
    <location>
        <begin position="433"/>
        <end position="448"/>
    </location>
</feature>
<feature type="compositionally biased region" description="Low complexity" evidence="1">
    <location>
        <begin position="166"/>
        <end position="182"/>
    </location>
</feature>
<feature type="compositionally biased region" description="Low complexity" evidence="1">
    <location>
        <begin position="31"/>
        <end position="59"/>
    </location>
</feature>
<dbReference type="EMBL" id="JBAMIC010000002">
    <property type="protein sequence ID" value="KAK7113354.1"/>
    <property type="molecule type" value="Genomic_DNA"/>
</dbReference>
<dbReference type="SMART" id="SM00314">
    <property type="entry name" value="RA"/>
    <property type="match status" value="1"/>
</dbReference>
<evidence type="ECO:0000256" key="1">
    <source>
        <dbReference type="SAM" id="MobiDB-lite"/>
    </source>
</evidence>
<reference evidence="3 4" key="1">
    <citation type="submission" date="2024-02" db="EMBL/GenBank/DDBJ databases">
        <title>Chromosome-scale genome assembly of the rough periwinkle Littorina saxatilis.</title>
        <authorList>
            <person name="De Jode A."/>
            <person name="Faria R."/>
            <person name="Formenti G."/>
            <person name="Sims Y."/>
            <person name="Smith T.P."/>
            <person name="Tracey A."/>
            <person name="Wood J.M.D."/>
            <person name="Zagrodzka Z.B."/>
            <person name="Johannesson K."/>
            <person name="Butlin R.K."/>
            <person name="Leder E.H."/>
        </authorList>
    </citation>
    <scope>NUCLEOTIDE SEQUENCE [LARGE SCALE GENOMIC DNA]</scope>
    <source>
        <strain evidence="3">Snail1</strain>
        <tissue evidence="3">Muscle</tissue>
    </source>
</reference>
<dbReference type="PANTHER" id="PTHR16027">
    <property type="entry name" value="DILUTE DOMAIN-CONTAINING PROTEIN YPR089W"/>
    <property type="match status" value="1"/>
</dbReference>
<feature type="compositionally biased region" description="Gly residues" evidence="1">
    <location>
        <begin position="128"/>
        <end position="138"/>
    </location>
</feature>
<dbReference type="Pfam" id="PF00788">
    <property type="entry name" value="RA"/>
    <property type="match status" value="1"/>
</dbReference>
<feature type="compositionally biased region" description="Low complexity" evidence="1">
    <location>
        <begin position="67"/>
        <end position="78"/>
    </location>
</feature>
<evidence type="ECO:0000313" key="4">
    <source>
        <dbReference type="Proteomes" id="UP001374579"/>
    </source>
</evidence>
<dbReference type="Gene3D" id="2.60.200.20">
    <property type="match status" value="1"/>
</dbReference>
<dbReference type="PROSITE" id="PS50200">
    <property type="entry name" value="RA"/>
    <property type="match status" value="1"/>
</dbReference>
<gene>
    <name evidence="3" type="ORF">V1264_012654</name>
</gene>
<sequence>MFQRGAQHYNNHTPGRPPGTTGQGGGEDWTAAGGSKSSSPASPRQQQQQQQHQQQQQQQEEGHIEKSAGAASRLAGRSPRSRQKPGRVSGSAPSTPRGERDKSRDRGGTAKSSSSSITSTTAALDRTGSGGKGGGGGGGVGIAAVVVRTARSLNRSQSKLASAPPTTTTSTGGSGSHSMTGSAFTSRALSEVEAELSVDARAPGVIKLFGESVVQGAQYKAVLASTRSTSQELVKQALERYGLPAHTFQLYVLCDCVGIVSVAEDTDDDDGDEKEDVTSKENTNNHVDVVDDNSDPSYASIGCGDSGTDCISGVSGGANKKSGGWTTVSSRVLDDADKPLELQMYWKPPEGLSRRFELHRRDDVIRETSVDDTSGLNDNARRIMMSKVPAGAIPPPSFPQSLVSISPDTGKRGEGNYARTGPEGRAVQPLFYNNNNNSNNNNNNNNNNKDNYFSKGSSQDREVKYAFVCPSIYPYLLTLRGRDIQKDLVLYPLKSKTLTVGKNHRRSHVDDIGLLADDVLDLHCRIHLRTLPAESSSSGSGPTSDTRRYWYYLQVEVLERAVVFVNGHKVEGTAAVHPGDLLGVGHHYLFLYKDPTGGHDVPETLPWYPGAASLYAKVNKGGGGGGKRGGVGVELDDGKEEVLKAMVNEVNSQEYFDLDDVAENGSNGEMPLTVPYPREREEEVLEHVTSISCSSPADFPLTTTILLMACHGHASRRFPPAHQASFFRRLLRAVRNRVSVVSKALSVQKYQR</sequence>
<keyword evidence="4" id="KW-1185">Reference proteome</keyword>
<feature type="region of interest" description="Disordered" evidence="1">
    <location>
        <begin position="393"/>
        <end position="456"/>
    </location>
</feature>
<organism evidence="3 4">
    <name type="scientific">Littorina saxatilis</name>
    <dbReference type="NCBI Taxonomy" id="31220"/>
    <lineage>
        <taxon>Eukaryota</taxon>
        <taxon>Metazoa</taxon>
        <taxon>Spiralia</taxon>
        <taxon>Lophotrochozoa</taxon>
        <taxon>Mollusca</taxon>
        <taxon>Gastropoda</taxon>
        <taxon>Caenogastropoda</taxon>
        <taxon>Littorinimorpha</taxon>
        <taxon>Littorinoidea</taxon>
        <taxon>Littorinidae</taxon>
        <taxon>Littorina</taxon>
    </lineage>
</organism>
<dbReference type="SUPFAM" id="SSF54236">
    <property type="entry name" value="Ubiquitin-like"/>
    <property type="match status" value="2"/>
</dbReference>
<feature type="compositionally biased region" description="Acidic residues" evidence="1">
    <location>
        <begin position="264"/>
        <end position="275"/>
    </location>
</feature>
<comment type="caution">
    <text evidence="3">The sequence shown here is derived from an EMBL/GenBank/DDBJ whole genome shotgun (WGS) entry which is preliminary data.</text>
</comment>
<dbReference type="InterPro" id="IPR008984">
    <property type="entry name" value="SMAD_FHA_dom_sf"/>
</dbReference>
<dbReference type="AlphaFoldDB" id="A0AAN9BXK6"/>
<evidence type="ECO:0000313" key="3">
    <source>
        <dbReference type="EMBL" id="KAK7113354.1"/>
    </source>
</evidence>
<feature type="domain" description="Ras-associating" evidence="2">
    <location>
        <begin position="202"/>
        <end position="363"/>
    </location>
</feature>
<accession>A0AAN9BXK6</accession>
<dbReference type="InterPro" id="IPR029071">
    <property type="entry name" value="Ubiquitin-like_domsf"/>
</dbReference>
<protein>
    <recommendedName>
        <fullName evidence="2">Ras-associating domain-containing protein</fullName>
    </recommendedName>
</protein>
<dbReference type="Proteomes" id="UP001374579">
    <property type="component" value="Unassembled WGS sequence"/>
</dbReference>
<dbReference type="InterPro" id="IPR000159">
    <property type="entry name" value="RA_dom"/>
</dbReference>
<proteinExistence type="predicted"/>
<dbReference type="SUPFAM" id="SSF49879">
    <property type="entry name" value="SMAD/FHA domain"/>
    <property type="match status" value="1"/>
</dbReference>
<feature type="compositionally biased region" description="Basic and acidic residues" evidence="1">
    <location>
        <begin position="97"/>
        <end position="108"/>
    </location>
</feature>
<dbReference type="Gene3D" id="3.10.20.90">
    <property type="entry name" value="Phosphatidylinositol 3-kinase Catalytic Subunit, Chain A, domain 1"/>
    <property type="match status" value="1"/>
</dbReference>
<dbReference type="GO" id="GO:0051020">
    <property type="term" value="F:GTPase binding"/>
    <property type="evidence" value="ECO:0007669"/>
    <property type="project" value="TreeGrafter"/>
</dbReference>